<feature type="region of interest" description="Disordered" evidence="1">
    <location>
        <begin position="142"/>
        <end position="167"/>
    </location>
</feature>
<keyword evidence="3" id="KW-1185">Reference proteome</keyword>
<name>A0ABZ0CU62_9BURK</name>
<dbReference type="InterPro" id="IPR006311">
    <property type="entry name" value="TAT_signal"/>
</dbReference>
<evidence type="ECO:0000256" key="1">
    <source>
        <dbReference type="SAM" id="MobiDB-lite"/>
    </source>
</evidence>
<proteinExistence type="predicted"/>
<sequence length="727" mass="77881">MSTRRPPPDPTRINRRTLLGWGGSSALLSACGGGGGGSSSDAPPPPPGPTLPPAERLQALGAVASEYERLCDGTIGASSDAVAAFMRARPEYRRVTVMPDGCVCGEFSDGQIHVVANNQRTGVTRPSTAWQPGASNAAIARRASTHAAREARPAAEGDVPLSGVPSSPAGVSASTFRSYAETDGSSGEVERYERWLRNAGVELLPSWAPTVQNLKDLPELGFFNWLTHGGMLDASGGITHALMTDTVADIEAIVGHLTDLQAGNLVYYTGQYLYSRGKWAVDNFLAITPAFIERYRWRFSANSIVLIHACASDFVGFREAFRAAGAGVYGGWSHPVFVNAAAEAMHWMLDKFVASNLSVPTPDPRNRAHDYEAIKRVGDEAGLTLYDDPSEGGPVSFRFTRLNGNPGTLLPSMVRMGVEENQSRLTLYGSFGDARGKVFVGTTLATDPSGLDNYLPWRPAGTVTELAVLEWSADEVTVELPRTGPGSAGYVAVQVGRRWGNARALTRWNGQMLVRSRGPGTLLLQHTLQFSARCDIGLWRNEPDGPLQDALTAWTATPFEAPSNWTWAATGQHTHTEPGPVTSTVTWSGSHRFELPSPQNPNPPLQQYYSVFGIVDRQQAEFRVAISGGAFGAMPAVQVITMPDSSTRLESNFNIGLPLALSPTPLPAGRPGINRTLAPDFSVPAGEFVATEPTLLPLADPNLNTLTHSITWDAMSAEYPPHRNGGA</sequence>
<protein>
    <submittedName>
        <fullName evidence="2">Uncharacterized protein</fullName>
    </submittedName>
</protein>
<feature type="region of interest" description="Disordered" evidence="1">
    <location>
        <begin position="30"/>
        <end position="52"/>
    </location>
</feature>
<organism evidence="2 3">
    <name type="scientific">Piscinibacter gummiphilus</name>
    <dbReference type="NCBI Taxonomy" id="946333"/>
    <lineage>
        <taxon>Bacteria</taxon>
        <taxon>Pseudomonadati</taxon>
        <taxon>Pseudomonadota</taxon>
        <taxon>Betaproteobacteria</taxon>
        <taxon>Burkholderiales</taxon>
        <taxon>Sphaerotilaceae</taxon>
        <taxon>Piscinibacter</taxon>
    </lineage>
</organism>
<dbReference type="Proteomes" id="UP001303946">
    <property type="component" value="Chromosome"/>
</dbReference>
<reference evidence="2 3" key="1">
    <citation type="submission" date="2023-10" db="EMBL/GenBank/DDBJ databases">
        <title>Bacteria for the degradation of biodegradable plastic PBAT(Polybutylene adipate terephthalate).</title>
        <authorList>
            <person name="Weon H.-Y."/>
            <person name="Yeon J."/>
        </authorList>
    </citation>
    <scope>NUCLEOTIDE SEQUENCE [LARGE SCALE GENOMIC DNA]</scope>
    <source>
        <strain evidence="2 3">SBD 7-3</strain>
    </source>
</reference>
<dbReference type="PROSITE" id="PS51257">
    <property type="entry name" value="PROKAR_LIPOPROTEIN"/>
    <property type="match status" value="1"/>
</dbReference>
<gene>
    <name evidence="2" type="ORF">RXV79_16040</name>
</gene>
<accession>A0ABZ0CU62</accession>
<evidence type="ECO:0000313" key="2">
    <source>
        <dbReference type="EMBL" id="WOB06433.1"/>
    </source>
</evidence>
<dbReference type="RefSeq" id="WP_316698874.1">
    <property type="nucleotide sequence ID" value="NZ_CP136336.1"/>
</dbReference>
<dbReference type="PROSITE" id="PS51318">
    <property type="entry name" value="TAT"/>
    <property type="match status" value="1"/>
</dbReference>
<evidence type="ECO:0000313" key="3">
    <source>
        <dbReference type="Proteomes" id="UP001303946"/>
    </source>
</evidence>
<feature type="compositionally biased region" description="Pro residues" evidence="1">
    <location>
        <begin position="42"/>
        <end position="52"/>
    </location>
</feature>
<dbReference type="EMBL" id="CP136336">
    <property type="protein sequence ID" value="WOB06433.1"/>
    <property type="molecule type" value="Genomic_DNA"/>
</dbReference>